<dbReference type="RefSeq" id="WP_226189982.1">
    <property type="nucleotide sequence ID" value="NZ_JAJADQ010000015.1"/>
</dbReference>
<dbReference type="Proteomes" id="UP001165297">
    <property type="component" value="Unassembled WGS sequence"/>
</dbReference>
<accession>A0ABS8AMM5</accession>
<gene>
    <name evidence="1" type="ORF">LGH70_21815</name>
</gene>
<evidence type="ECO:0000313" key="2">
    <source>
        <dbReference type="Proteomes" id="UP001165297"/>
    </source>
</evidence>
<keyword evidence="2" id="KW-1185">Reference proteome</keyword>
<evidence type="ECO:0000313" key="1">
    <source>
        <dbReference type="EMBL" id="MCB2380244.1"/>
    </source>
</evidence>
<evidence type="ECO:0008006" key="3">
    <source>
        <dbReference type="Google" id="ProtNLM"/>
    </source>
</evidence>
<protein>
    <recommendedName>
        <fullName evidence="3">HTH cro/C1-type domain-containing protein</fullName>
    </recommendedName>
</protein>
<name>A0ABS8AMM5_9BACT</name>
<dbReference type="EMBL" id="JAJADQ010000015">
    <property type="protein sequence ID" value="MCB2380244.1"/>
    <property type="molecule type" value="Genomic_DNA"/>
</dbReference>
<comment type="caution">
    <text evidence="1">The sequence shown here is derived from an EMBL/GenBank/DDBJ whole genome shotgun (WGS) entry which is preliminary data.</text>
</comment>
<sequence length="98" mass="10796">MPPSPPPLPPGAAALSPRRFTDLLRHGRYTFTERELMEHLRMTYRTIKQREADPSTLTIAELLRVADLLNKPVQDIIAVVLAEVQAPAASPADGNSEP</sequence>
<organism evidence="1 2">
    <name type="scientific">Hymenobacter nitidus</name>
    <dbReference type="NCBI Taxonomy" id="2880929"/>
    <lineage>
        <taxon>Bacteria</taxon>
        <taxon>Pseudomonadati</taxon>
        <taxon>Bacteroidota</taxon>
        <taxon>Cytophagia</taxon>
        <taxon>Cytophagales</taxon>
        <taxon>Hymenobacteraceae</taxon>
        <taxon>Hymenobacter</taxon>
    </lineage>
</organism>
<proteinExistence type="predicted"/>
<reference evidence="1" key="1">
    <citation type="submission" date="2021-10" db="EMBL/GenBank/DDBJ databases">
        <authorList>
            <person name="Dean J.D."/>
            <person name="Kim M.K."/>
            <person name="Newey C.N."/>
            <person name="Stoker T.S."/>
            <person name="Thompson D.W."/>
            <person name="Grose J.H."/>
        </authorList>
    </citation>
    <scope>NUCLEOTIDE SEQUENCE</scope>
    <source>
        <strain evidence="1">BT635</strain>
    </source>
</reference>